<evidence type="ECO:0000259" key="7">
    <source>
        <dbReference type="Pfam" id="PF13581"/>
    </source>
</evidence>
<evidence type="ECO:0000256" key="1">
    <source>
        <dbReference type="ARBA" id="ARBA00022679"/>
    </source>
</evidence>
<name>A0ABW0GP42_9MICO</name>
<evidence type="ECO:0000256" key="5">
    <source>
        <dbReference type="SAM" id="Phobius"/>
    </source>
</evidence>
<dbReference type="Proteomes" id="UP001596122">
    <property type="component" value="Unassembled WGS sequence"/>
</dbReference>
<evidence type="ECO:0000256" key="3">
    <source>
        <dbReference type="ARBA" id="ARBA00023012"/>
    </source>
</evidence>
<gene>
    <name evidence="8" type="ORF">ACFPJ6_11065</name>
</gene>
<keyword evidence="5" id="KW-0472">Membrane</keyword>
<keyword evidence="1" id="KW-0808">Transferase</keyword>
<feature type="compositionally biased region" description="Basic and acidic residues" evidence="4">
    <location>
        <begin position="1"/>
        <end position="14"/>
    </location>
</feature>
<keyword evidence="5" id="KW-1133">Transmembrane helix</keyword>
<dbReference type="InterPro" id="IPR003594">
    <property type="entry name" value="HATPase_dom"/>
</dbReference>
<dbReference type="Pfam" id="PF13581">
    <property type="entry name" value="HATPase_c_2"/>
    <property type="match status" value="1"/>
</dbReference>
<evidence type="ECO:0000256" key="2">
    <source>
        <dbReference type="ARBA" id="ARBA00022777"/>
    </source>
</evidence>
<evidence type="ECO:0000313" key="8">
    <source>
        <dbReference type="EMBL" id="MFC5381333.1"/>
    </source>
</evidence>
<keyword evidence="9" id="KW-1185">Reference proteome</keyword>
<evidence type="ECO:0000259" key="6">
    <source>
        <dbReference type="Pfam" id="PF04024"/>
    </source>
</evidence>
<feature type="region of interest" description="Disordered" evidence="4">
    <location>
        <begin position="1"/>
        <end position="27"/>
    </location>
</feature>
<protein>
    <submittedName>
        <fullName evidence="8">PspC domain-containing protein</fullName>
    </submittedName>
</protein>
<evidence type="ECO:0000313" key="9">
    <source>
        <dbReference type="Proteomes" id="UP001596122"/>
    </source>
</evidence>
<keyword evidence="3" id="KW-0902">Two-component regulatory system</keyword>
<dbReference type="InterPro" id="IPR050482">
    <property type="entry name" value="Sensor_HK_TwoCompSys"/>
</dbReference>
<feature type="transmembrane region" description="Helical" evidence="5">
    <location>
        <begin position="201"/>
        <end position="220"/>
    </location>
</feature>
<feature type="transmembrane region" description="Helical" evidence="5">
    <location>
        <begin position="103"/>
        <end position="122"/>
    </location>
</feature>
<feature type="transmembrane region" description="Helical" evidence="5">
    <location>
        <begin position="51"/>
        <end position="74"/>
    </location>
</feature>
<keyword evidence="5" id="KW-0812">Transmembrane</keyword>
<feature type="transmembrane region" description="Helical" evidence="5">
    <location>
        <begin position="128"/>
        <end position="148"/>
    </location>
</feature>
<proteinExistence type="predicted"/>
<dbReference type="Gene3D" id="3.30.565.10">
    <property type="entry name" value="Histidine kinase-like ATPase, C-terminal domain"/>
    <property type="match status" value="1"/>
</dbReference>
<comment type="caution">
    <text evidence="8">The sequence shown here is derived from an EMBL/GenBank/DDBJ whole genome shotgun (WGS) entry which is preliminary data.</text>
</comment>
<reference evidence="9" key="1">
    <citation type="journal article" date="2019" name="Int. J. Syst. Evol. Microbiol.">
        <title>The Global Catalogue of Microorganisms (GCM) 10K type strain sequencing project: providing services to taxonomists for standard genome sequencing and annotation.</title>
        <authorList>
            <consortium name="The Broad Institute Genomics Platform"/>
            <consortium name="The Broad Institute Genome Sequencing Center for Infectious Disease"/>
            <person name="Wu L."/>
            <person name="Ma J."/>
        </authorList>
    </citation>
    <scope>NUCLEOTIDE SEQUENCE [LARGE SCALE GENOMIC DNA]</scope>
    <source>
        <strain evidence="9">CCUG 43114</strain>
    </source>
</reference>
<feature type="transmembrane region" description="Helical" evidence="5">
    <location>
        <begin position="169"/>
        <end position="189"/>
    </location>
</feature>
<accession>A0ABW0GP42</accession>
<organism evidence="8 9">
    <name type="scientific">Aquipuribacter nitratireducens</name>
    <dbReference type="NCBI Taxonomy" id="650104"/>
    <lineage>
        <taxon>Bacteria</taxon>
        <taxon>Bacillati</taxon>
        <taxon>Actinomycetota</taxon>
        <taxon>Actinomycetes</taxon>
        <taxon>Micrococcales</taxon>
        <taxon>Intrasporangiaceae</taxon>
        <taxon>Aquipuribacter</taxon>
    </lineage>
</organism>
<dbReference type="Pfam" id="PF04024">
    <property type="entry name" value="PspC"/>
    <property type="match status" value="1"/>
</dbReference>
<dbReference type="SUPFAM" id="SSF55874">
    <property type="entry name" value="ATPase domain of HSP90 chaperone/DNA topoisomerase II/histidine kinase"/>
    <property type="match status" value="1"/>
</dbReference>
<feature type="domain" description="Phage shock protein PspC N-terminal" evidence="6">
    <location>
        <begin position="21"/>
        <end position="75"/>
    </location>
</feature>
<dbReference type="RefSeq" id="WP_340269225.1">
    <property type="nucleotide sequence ID" value="NZ_JBBEOG010000004.1"/>
</dbReference>
<dbReference type="InterPro" id="IPR036890">
    <property type="entry name" value="HATPase_C_sf"/>
</dbReference>
<sequence length="428" mass="44720">MPGDVENQREDERAPAAPRPPLRRPATGRLLTGVAAGTAEHLRVPVAAVRVGFVVAALAGGAGLLAYLVLSVVVPGDPRPAPDRERDADRPPPRRRLADVESLALLLWGTALLLGGAAVLASRLGVDVPVGTVLPLGLAAVGVVVLWTQLDRDDRSRWVAGATGGTPQGALRLVVGGGLALTGLLLLALTGVEANAVRPAVLAAVSVLVGGGLVLAPWVLRLWRRAEQERAARVREQERADIAAHLHDSVLQTLALIQRRSDYPVEVARLARSQERDLRGWLYGPRAAGSGTVEGSLADVVARTVGEVEDAHAVPVDVVVVGDRPCDAAVEPLVLALREAALNAVRHGRPPVRVYVEVRDGAVSAYVSDGGDGVDLDDVPDDRLGLRESVIGRMARAGGRATVRRGPSGGAEVSLDLPVAAQPRQEAT</sequence>
<feature type="domain" description="Histidine kinase/HSP90-like ATPase" evidence="7">
    <location>
        <begin position="329"/>
        <end position="384"/>
    </location>
</feature>
<dbReference type="EMBL" id="JBHSLD010000009">
    <property type="protein sequence ID" value="MFC5381333.1"/>
    <property type="molecule type" value="Genomic_DNA"/>
</dbReference>
<dbReference type="InterPro" id="IPR007168">
    <property type="entry name" value="Phageshock_PspC_N"/>
</dbReference>
<dbReference type="PANTHER" id="PTHR24421:SF61">
    <property type="entry name" value="OXYGEN SENSOR HISTIDINE KINASE NREB"/>
    <property type="match status" value="1"/>
</dbReference>
<keyword evidence="2" id="KW-0418">Kinase</keyword>
<dbReference type="PANTHER" id="PTHR24421">
    <property type="entry name" value="NITRATE/NITRITE SENSOR PROTEIN NARX-RELATED"/>
    <property type="match status" value="1"/>
</dbReference>
<evidence type="ECO:0000256" key="4">
    <source>
        <dbReference type="SAM" id="MobiDB-lite"/>
    </source>
</evidence>